<evidence type="ECO:0000313" key="3">
    <source>
        <dbReference type="Proteomes" id="UP000034231"/>
    </source>
</evidence>
<protein>
    <recommendedName>
        <fullName evidence="4">Serum amyloid A protein</fullName>
    </recommendedName>
</protein>
<feature type="signal peptide" evidence="1">
    <location>
        <begin position="1"/>
        <end position="27"/>
    </location>
</feature>
<organism evidence="2 3">
    <name type="scientific">Candidatus Shapirobacteria bacterium GW2011_GWE1_38_10</name>
    <dbReference type="NCBI Taxonomy" id="1618488"/>
    <lineage>
        <taxon>Bacteria</taxon>
        <taxon>Candidatus Shapironibacteriota</taxon>
    </lineage>
</organism>
<comment type="caution">
    <text evidence="2">The sequence shown here is derived from an EMBL/GenBank/DDBJ whole genome shotgun (WGS) entry which is preliminary data.</text>
</comment>
<reference evidence="2 3" key="1">
    <citation type="journal article" date="2015" name="Nature">
        <title>rRNA introns, odd ribosomes, and small enigmatic genomes across a large radiation of phyla.</title>
        <authorList>
            <person name="Brown C.T."/>
            <person name="Hug L.A."/>
            <person name="Thomas B.C."/>
            <person name="Sharon I."/>
            <person name="Castelle C.J."/>
            <person name="Singh A."/>
            <person name="Wilkins M.J."/>
            <person name="Williams K.H."/>
            <person name="Banfield J.F."/>
        </authorList>
    </citation>
    <scope>NUCLEOTIDE SEQUENCE [LARGE SCALE GENOMIC DNA]</scope>
</reference>
<sequence>MKTQIVLGMAALALGLVAVKSFAPVLAYRGDATVKGPNYTEERHNTNITAFQKGDYKSWAANMAGRGATRFVTESNFKEFAAAQVAAQNGDSTLLNAFRSKYGMGQGNGQGRGMGMHTNQ</sequence>
<dbReference type="AlphaFoldDB" id="A0A0G0I5R1"/>
<evidence type="ECO:0000256" key="1">
    <source>
        <dbReference type="SAM" id="SignalP"/>
    </source>
</evidence>
<evidence type="ECO:0000313" key="2">
    <source>
        <dbReference type="EMBL" id="KKQ50638.1"/>
    </source>
</evidence>
<dbReference type="Proteomes" id="UP000034231">
    <property type="component" value="Unassembled WGS sequence"/>
</dbReference>
<proteinExistence type="predicted"/>
<gene>
    <name evidence="2" type="ORF">US68_C0003G0004</name>
</gene>
<evidence type="ECO:0008006" key="4">
    <source>
        <dbReference type="Google" id="ProtNLM"/>
    </source>
</evidence>
<dbReference type="EMBL" id="LBTX01000003">
    <property type="protein sequence ID" value="KKQ50638.1"/>
    <property type="molecule type" value="Genomic_DNA"/>
</dbReference>
<name>A0A0G0I5R1_9BACT</name>
<accession>A0A0G0I5R1</accession>
<feature type="chain" id="PRO_5002532683" description="Serum amyloid A protein" evidence="1">
    <location>
        <begin position="28"/>
        <end position="120"/>
    </location>
</feature>
<keyword evidence="1" id="KW-0732">Signal</keyword>